<keyword evidence="2" id="KW-0472">Membrane</keyword>
<evidence type="ECO:0000256" key="1">
    <source>
        <dbReference type="SAM" id="MobiDB-lite"/>
    </source>
</evidence>
<dbReference type="InterPro" id="IPR017853">
    <property type="entry name" value="GH"/>
</dbReference>
<feature type="domain" description="Glycosyl hydrolase family 13 catalytic" evidence="3">
    <location>
        <begin position="127"/>
        <end position="417"/>
    </location>
</feature>
<name>A0A3B3RZV1_9TELE</name>
<dbReference type="SMART" id="SM00642">
    <property type="entry name" value="Aamy"/>
    <property type="match status" value="1"/>
</dbReference>
<keyword evidence="2" id="KW-1133">Transmembrane helix</keyword>
<dbReference type="InterPro" id="IPR006047">
    <property type="entry name" value="GH13_cat_dom"/>
</dbReference>
<dbReference type="Gene3D" id="2.60.40.1180">
    <property type="entry name" value="Golgi alpha-mannosidase II"/>
    <property type="match status" value="1"/>
</dbReference>
<dbReference type="AlphaFoldDB" id="A0A3B3RZV1"/>
<evidence type="ECO:0000313" key="5">
    <source>
        <dbReference type="Proteomes" id="UP000261540"/>
    </source>
</evidence>
<dbReference type="GO" id="GO:0060142">
    <property type="term" value="P:regulation of syncytium formation by plasma membrane fusion"/>
    <property type="evidence" value="ECO:0007669"/>
    <property type="project" value="Ensembl"/>
</dbReference>
<dbReference type="GO" id="GO:1903801">
    <property type="term" value="P:L-leucine import across plasma membrane"/>
    <property type="evidence" value="ECO:0007669"/>
    <property type="project" value="TreeGrafter"/>
</dbReference>
<dbReference type="GO" id="GO:0015190">
    <property type="term" value="F:L-leucine transmembrane transporter activity"/>
    <property type="evidence" value="ECO:0007669"/>
    <property type="project" value="TreeGrafter"/>
</dbReference>
<dbReference type="STRING" id="1676925.ENSPKIP00000023326"/>
<dbReference type="SUPFAM" id="SSF51011">
    <property type="entry name" value="Glycosyl hydrolase domain"/>
    <property type="match status" value="1"/>
</dbReference>
<keyword evidence="2" id="KW-0812">Transmembrane</keyword>
<dbReference type="Proteomes" id="UP000261540">
    <property type="component" value="Unplaced"/>
</dbReference>
<evidence type="ECO:0000259" key="3">
    <source>
        <dbReference type="SMART" id="SM00642"/>
    </source>
</evidence>
<feature type="compositionally biased region" description="Basic and acidic residues" evidence="1">
    <location>
        <begin position="1"/>
        <end position="23"/>
    </location>
</feature>
<dbReference type="Pfam" id="PF16028">
    <property type="entry name" value="SLC3A2_N"/>
    <property type="match status" value="1"/>
</dbReference>
<accession>A0A3B3RZV1</accession>
<dbReference type="GeneTree" id="ENSGT00940000156646"/>
<dbReference type="OrthoDB" id="1740265at2759"/>
<sequence>MSKDTEMDMKDVALNDVDPEKQPMTDGAAANDIAASPTGTEKNGCVKVKIPEENDAKFTGLSKEELLKVAGTPGWVRTRWALLILFWLGWLGMLAGAIAIIVQAPRCEPLPALNWWNLGPLYQVGDVAAFTEAGNLKGVEEKMDALNKLKVKGLVLGPIHVADVDKPSTLEFGEIVAEVGTLDQFKSLIQTAHKKGISVVLDLTPNYLGSEPWFAHVSVTNVAEKLKSALVFWLDQGVDGIKLSGVDRVSSLVPSLWTDIRTIVQMGEKRLLIGVVDRMDATEVSNLLNSTEVDLLLSGVLHSSCIPKLGGDESYVECAQSIQELYSAQAQTRLAWNLGKRSRGHLASLVGPGLVKLNQMLLFTLPGTPVFNYGDEIGLEDQDTKFPRMHWDSKDTNETTQDGRVSSSLFKDLSELRGKERSLIHGDFDVIHSSNSSLAYLRHWDQSSRYLAVFNWAPQAVTLKLTGADLPAQATVQLSTDPTPPKGSTVQLAALELGPQQAVLLSYPYSS</sequence>
<dbReference type="GO" id="GO:0015180">
    <property type="term" value="F:L-alanine transmembrane transporter activity"/>
    <property type="evidence" value="ECO:0007669"/>
    <property type="project" value="TreeGrafter"/>
</dbReference>
<dbReference type="PANTHER" id="PTHR46673">
    <property type="entry name" value="4F2 CELL-SURFACE ANTIGEN HEAVY CHAIN"/>
    <property type="match status" value="1"/>
</dbReference>
<dbReference type="Ensembl" id="ENSPKIT00000004007.1">
    <property type="protein sequence ID" value="ENSPKIP00000023326.1"/>
    <property type="gene ID" value="ENSPKIG00000007004.1"/>
</dbReference>
<dbReference type="GO" id="GO:0015823">
    <property type="term" value="P:phenylalanine transport"/>
    <property type="evidence" value="ECO:0007669"/>
    <property type="project" value="TreeGrafter"/>
</dbReference>
<feature type="transmembrane region" description="Helical" evidence="2">
    <location>
        <begin position="80"/>
        <end position="102"/>
    </location>
</feature>
<dbReference type="InterPro" id="IPR031984">
    <property type="entry name" value="SLC3A2_N"/>
</dbReference>
<proteinExistence type="predicted"/>
<dbReference type="InterPro" id="IPR042280">
    <property type="entry name" value="SLC3A2"/>
</dbReference>
<dbReference type="GO" id="GO:0005975">
    <property type="term" value="P:carbohydrate metabolic process"/>
    <property type="evidence" value="ECO:0007669"/>
    <property type="project" value="InterPro"/>
</dbReference>
<keyword evidence="5" id="KW-1185">Reference proteome</keyword>
<dbReference type="GO" id="GO:0015173">
    <property type="term" value="F:aromatic amino acid transmembrane transporter activity"/>
    <property type="evidence" value="ECO:0007669"/>
    <property type="project" value="TreeGrafter"/>
</dbReference>
<dbReference type="Gene3D" id="3.20.20.80">
    <property type="entry name" value="Glycosidases"/>
    <property type="match status" value="1"/>
</dbReference>
<dbReference type="CTD" id="399488"/>
<reference evidence="4" key="1">
    <citation type="submission" date="2025-08" db="UniProtKB">
        <authorList>
            <consortium name="Ensembl"/>
        </authorList>
    </citation>
    <scope>IDENTIFICATION</scope>
</reference>
<evidence type="ECO:0000313" key="4">
    <source>
        <dbReference type="Ensembl" id="ENSPKIP00000023326.1"/>
    </source>
</evidence>
<dbReference type="Pfam" id="PF00128">
    <property type="entry name" value="Alpha-amylase"/>
    <property type="match status" value="1"/>
</dbReference>
<dbReference type="InterPro" id="IPR013780">
    <property type="entry name" value="Glyco_hydro_b"/>
</dbReference>
<dbReference type="GO" id="GO:1904273">
    <property type="term" value="P:L-alanine import across plasma membrane"/>
    <property type="evidence" value="ECO:0007669"/>
    <property type="project" value="TreeGrafter"/>
</dbReference>
<evidence type="ECO:0000256" key="2">
    <source>
        <dbReference type="SAM" id="Phobius"/>
    </source>
</evidence>
<dbReference type="PANTHER" id="PTHR46673:SF3">
    <property type="entry name" value="SOLUTE CARRIER FAMILY 3 (AMINO ACID TRANSPORTER HEAVY CHAIN), MEMBER 2A-RELATED"/>
    <property type="match status" value="1"/>
</dbReference>
<protein>
    <submittedName>
        <fullName evidence="4">Solute carrier family 3 member 2b</fullName>
    </submittedName>
</protein>
<dbReference type="GO" id="GO:0016323">
    <property type="term" value="C:basolateral plasma membrane"/>
    <property type="evidence" value="ECO:0007669"/>
    <property type="project" value="TreeGrafter"/>
</dbReference>
<dbReference type="SUPFAM" id="SSF51445">
    <property type="entry name" value="(Trans)glycosidases"/>
    <property type="match status" value="1"/>
</dbReference>
<organism evidence="4 5">
    <name type="scientific">Paramormyrops kingsleyae</name>
    <dbReference type="NCBI Taxonomy" id="1676925"/>
    <lineage>
        <taxon>Eukaryota</taxon>
        <taxon>Metazoa</taxon>
        <taxon>Chordata</taxon>
        <taxon>Craniata</taxon>
        <taxon>Vertebrata</taxon>
        <taxon>Euteleostomi</taxon>
        <taxon>Actinopterygii</taxon>
        <taxon>Neopterygii</taxon>
        <taxon>Teleostei</taxon>
        <taxon>Osteoglossocephala</taxon>
        <taxon>Osteoglossomorpha</taxon>
        <taxon>Osteoglossiformes</taxon>
        <taxon>Mormyridae</taxon>
        <taxon>Paramormyrops</taxon>
    </lineage>
</organism>
<feature type="region of interest" description="Disordered" evidence="1">
    <location>
        <begin position="1"/>
        <end position="36"/>
    </location>
</feature>
<reference evidence="4" key="2">
    <citation type="submission" date="2025-09" db="UniProtKB">
        <authorList>
            <consortium name="Ensembl"/>
        </authorList>
    </citation>
    <scope>IDENTIFICATION</scope>
</reference>
<dbReference type="KEGG" id="pki:111839520"/>
<dbReference type="GO" id="GO:0016324">
    <property type="term" value="C:apical plasma membrane"/>
    <property type="evidence" value="ECO:0007669"/>
    <property type="project" value="TreeGrafter"/>
</dbReference>